<proteinExistence type="predicted"/>
<dbReference type="Proteomes" id="UP000254437">
    <property type="component" value="Unassembled WGS sequence"/>
</dbReference>
<evidence type="ECO:0000313" key="2">
    <source>
        <dbReference type="Proteomes" id="UP000254437"/>
    </source>
</evidence>
<dbReference type="AlphaFoldDB" id="A0A378T5Y0"/>
<accession>A0A378T5Y0</accession>
<name>A0A378T5Y0_MORLA</name>
<sequence>MYGAGQTFTKLDDSTFKYKECMEVVNGYRQASQGLSTWKDGDKLNELREQYKPQFEALPNCRHPF</sequence>
<organism evidence="1 2">
    <name type="scientific">Moraxella lacunata</name>
    <dbReference type="NCBI Taxonomy" id="477"/>
    <lineage>
        <taxon>Bacteria</taxon>
        <taxon>Pseudomonadati</taxon>
        <taxon>Pseudomonadota</taxon>
        <taxon>Gammaproteobacteria</taxon>
        <taxon>Moraxellales</taxon>
        <taxon>Moraxellaceae</taxon>
        <taxon>Moraxella</taxon>
    </lineage>
</organism>
<protein>
    <submittedName>
        <fullName evidence="1">Uncharacterized protein</fullName>
    </submittedName>
</protein>
<dbReference type="EMBL" id="UGQU01000001">
    <property type="protein sequence ID" value="STZ56030.1"/>
    <property type="molecule type" value="Genomic_DNA"/>
</dbReference>
<evidence type="ECO:0000313" key="1">
    <source>
        <dbReference type="EMBL" id="STZ56030.1"/>
    </source>
</evidence>
<reference evidence="1 2" key="1">
    <citation type="submission" date="2018-06" db="EMBL/GenBank/DDBJ databases">
        <authorList>
            <consortium name="Pathogen Informatics"/>
            <person name="Doyle S."/>
        </authorList>
    </citation>
    <scope>NUCLEOTIDE SEQUENCE [LARGE SCALE GENOMIC DNA]</scope>
    <source>
        <strain evidence="1 2">NCTC10359</strain>
    </source>
</reference>
<gene>
    <name evidence="1" type="ORF">NCTC10359_00631</name>
</gene>